<dbReference type="PANTHER" id="PTHR36383:SF1">
    <property type="entry name" value="PROTEIN, PUTATIVE-RELATED"/>
    <property type="match status" value="1"/>
</dbReference>
<keyword evidence="1" id="KW-0175">Coiled coil</keyword>
<keyword evidence="5" id="KW-1185">Reference proteome</keyword>
<keyword evidence="3" id="KW-1133">Transmembrane helix</keyword>
<feature type="transmembrane region" description="Helical" evidence="3">
    <location>
        <begin position="238"/>
        <end position="255"/>
    </location>
</feature>
<dbReference type="Proteomes" id="UP000091857">
    <property type="component" value="Chromosome 2"/>
</dbReference>
<dbReference type="EMBL" id="CM004388">
    <property type="protein sequence ID" value="OAY56281.1"/>
    <property type="molecule type" value="Genomic_DNA"/>
</dbReference>
<feature type="coiled-coil region" evidence="1">
    <location>
        <begin position="94"/>
        <end position="155"/>
    </location>
</feature>
<comment type="caution">
    <text evidence="4">The sequence shown here is derived from an EMBL/GenBank/DDBJ whole genome shotgun (WGS) entry which is preliminary data.</text>
</comment>
<feature type="region of interest" description="Disordered" evidence="2">
    <location>
        <begin position="46"/>
        <end position="69"/>
    </location>
</feature>
<evidence type="ECO:0000313" key="4">
    <source>
        <dbReference type="EMBL" id="OAY56281.1"/>
    </source>
</evidence>
<dbReference type="AlphaFoldDB" id="A0A2C9WC66"/>
<organism evidence="4 5">
    <name type="scientific">Manihot esculenta</name>
    <name type="common">Cassava</name>
    <name type="synonym">Jatropha manihot</name>
    <dbReference type="NCBI Taxonomy" id="3983"/>
    <lineage>
        <taxon>Eukaryota</taxon>
        <taxon>Viridiplantae</taxon>
        <taxon>Streptophyta</taxon>
        <taxon>Embryophyta</taxon>
        <taxon>Tracheophyta</taxon>
        <taxon>Spermatophyta</taxon>
        <taxon>Magnoliopsida</taxon>
        <taxon>eudicotyledons</taxon>
        <taxon>Gunneridae</taxon>
        <taxon>Pentapetalae</taxon>
        <taxon>rosids</taxon>
        <taxon>fabids</taxon>
        <taxon>Malpighiales</taxon>
        <taxon>Euphorbiaceae</taxon>
        <taxon>Crotonoideae</taxon>
        <taxon>Manihoteae</taxon>
        <taxon>Manihot</taxon>
    </lineage>
</organism>
<name>A0A2C9WC66_MANES</name>
<evidence type="ECO:0000256" key="3">
    <source>
        <dbReference type="SAM" id="Phobius"/>
    </source>
</evidence>
<feature type="compositionally biased region" description="Low complexity" evidence="2">
    <location>
        <begin position="46"/>
        <end position="66"/>
    </location>
</feature>
<reference evidence="5" key="1">
    <citation type="journal article" date="2016" name="Nat. Biotechnol.">
        <title>Sequencing wild and cultivated cassava and related species reveals extensive interspecific hybridization and genetic diversity.</title>
        <authorList>
            <person name="Bredeson J.V."/>
            <person name="Lyons J.B."/>
            <person name="Prochnik S.E."/>
            <person name="Wu G.A."/>
            <person name="Ha C.M."/>
            <person name="Edsinger-Gonzales E."/>
            <person name="Grimwood J."/>
            <person name="Schmutz J."/>
            <person name="Rabbi I.Y."/>
            <person name="Egesi C."/>
            <person name="Nauluvula P."/>
            <person name="Lebot V."/>
            <person name="Ndunguru J."/>
            <person name="Mkamilo G."/>
            <person name="Bart R.S."/>
            <person name="Setter T.L."/>
            <person name="Gleadow R.M."/>
            <person name="Kulakow P."/>
            <person name="Ferguson M.E."/>
            <person name="Rounsley S."/>
            <person name="Rokhsar D.S."/>
        </authorList>
    </citation>
    <scope>NUCLEOTIDE SEQUENCE [LARGE SCALE GENOMIC DNA]</scope>
    <source>
        <strain evidence="5">cv. AM560-2</strain>
    </source>
</reference>
<feature type="transmembrane region" description="Helical" evidence="3">
    <location>
        <begin position="201"/>
        <end position="226"/>
    </location>
</feature>
<feature type="transmembrane region" description="Helical" evidence="3">
    <location>
        <begin position="275"/>
        <end position="294"/>
    </location>
</feature>
<evidence type="ECO:0008006" key="6">
    <source>
        <dbReference type="Google" id="ProtNLM"/>
    </source>
</evidence>
<gene>
    <name evidence="4" type="ORF">MANES_02G003600v8</name>
</gene>
<evidence type="ECO:0000313" key="5">
    <source>
        <dbReference type="Proteomes" id="UP000091857"/>
    </source>
</evidence>
<dbReference type="OMA" id="AECQREI"/>
<dbReference type="PANTHER" id="PTHR36383">
    <property type="entry name" value="OS09G0529350 PROTEIN"/>
    <property type="match status" value="1"/>
</dbReference>
<dbReference type="Gramene" id="Manes.02G003600.1.v8.1">
    <property type="protein sequence ID" value="Manes.02G003600.1.v8.1.CDS"/>
    <property type="gene ID" value="Manes.02G003600.v8.1"/>
</dbReference>
<protein>
    <recommendedName>
        <fullName evidence="6">Homer protein</fullName>
    </recommendedName>
</protein>
<dbReference type="STRING" id="3983.A0A2C9WC66"/>
<keyword evidence="3" id="KW-0472">Membrane</keyword>
<keyword evidence="3" id="KW-0812">Transmembrane</keyword>
<evidence type="ECO:0000256" key="2">
    <source>
        <dbReference type="SAM" id="MobiDB-lite"/>
    </source>
</evidence>
<sequence>MATVNNPSPLHSPILKLKSLLAKPLCIISPTYPGFLRRATTSLPKPLLSKCSSSNSSRESETSNNLKDALSGMVDKQVEDLLNREDNRALFDGLEKASQRVERAKRDLAEIERQELEAKQLRNYINQLESRASEIAECQQEILEAKTKVEEAEQFLSESIGREEGTNIEPERLESIKAASISAVVGTLAGLPFFFTQVTDIVQLALPLATTFISCALFGVTFRYAVRRDLENFQLKSGTCAAFGFVKGLGTLAGGPPLELNPASLLSRGFDGGVYVSENLLIFAFAAVSLDLCFKMGLLSPFPMQQQNS</sequence>
<proteinExistence type="predicted"/>
<accession>A0A2C9WC66</accession>
<evidence type="ECO:0000256" key="1">
    <source>
        <dbReference type="SAM" id="Coils"/>
    </source>
</evidence>
<dbReference type="OrthoDB" id="198474at2759"/>